<keyword evidence="11" id="KW-1185">Reference proteome</keyword>
<evidence type="ECO:0000313" key="10">
    <source>
        <dbReference type="EMBL" id="EER34596.1"/>
    </source>
</evidence>
<dbReference type="PANTHER" id="PTHR14360:SF12">
    <property type="entry name" value="MOZ PROTEIN REPRESENTS A CHROMATIN-ASSOCIATED ACETYLTRANSFERASE"/>
    <property type="match status" value="1"/>
</dbReference>
<dbReference type="KEGG" id="ctp:CTRG_01457"/>
<gene>
    <name evidence="10" type="ORF">CTRG_01457</name>
</gene>
<evidence type="ECO:0000256" key="3">
    <source>
        <dbReference type="ARBA" id="ARBA00022692"/>
    </source>
</evidence>
<evidence type="ECO:0000256" key="2">
    <source>
        <dbReference type="ARBA" id="ARBA00004370"/>
    </source>
</evidence>
<dbReference type="PANTHER" id="PTHR14360">
    <property type="entry name" value="PROTEIN FMP32, MITOCHONDRIAL"/>
    <property type="match status" value="1"/>
</dbReference>
<sequence length="353" mass="40768">MIRHSFTRIRNIHIIPPISVITRNIFLESNRSNIRFIKTLSTSTLRFQSILPGNKKDDSLTKNSQPQSTNGNQDTKSSDDNSNNINNSSSSSSSSNDNTIKLDSPFIISEQSERVLPEGANKEEFLTEVFGGLDPYIDTYSIYKELRNVGFTSNQSDQIISLLIYQLNSKLTKLSTIYAQNFELENEQYLFESAQQEIRVDITRSRDRHIDELIALINILERDFNAITDELNNDFLKLRNDSAVMINEAKSENTLQSKKMFLKIQETNHKITTDLSSNIKSEIESLRWYLSRWGLITLLTSLFMALIIFYSSKRKNVTEETRKEFAPLIIREPSEYDDEDEDDYHTELDRSSV</sequence>
<feature type="compositionally biased region" description="Acidic residues" evidence="8">
    <location>
        <begin position="335"/>
        <end position="344"/>
    </location>
</feature>
<dbReference type="GO" id="GO:0005739">
    <property type="term" value="C:mitochondrion"/>
    <property type="evidence" value="ECO:0007669"/>
    <property type="project" value="UniProtKB-SubCell"/>
</dbReference>
<dbReference type="Proteomes" id="UP000002037">
    <property type="component" value="Unassembled WGS sequence"/>
</dbReference>
<feature type="compositionally biased region" description="Polar residues" evidence="8">
    <location>
        <begin position="61"/>
        <end position="75"/>
    </location>
</feature>
<dbReference type="GeneID" id="8301345"/>
<feature type="compositionally biased region" description="Low complexity" evidence="8">
    <location>
        <begin position="80"/>
        <end position="98"/>
    </location>
</feature>
<organism evidence="10 11">
    <name type="scientific">Candida tropicalis (strain ATCC MYA-3404 / T1)</name>
    <name type="common">Yeast</name>
    <dbReference type="NCBI Taxonomy" id="294747"/>
    <lineage>
        <taxon>Eukaryota</taxon>
        <taxon>Fungi</taxon>
        <taxon>Dikarya</taxon>
        <taxon>Ascomycota</taxon>
        <taxon>Saccharomycotina</taxon>
        <taxon>Pichiomycetes</taxon>
        <taxon>Debaryomycetaceae</taxon>
        <taxon>Candida/Lodderomyces clade</taxon>
        <taxon>Candida</taxon>
    </lineage>
</organism>
<dbReference type="AlphaFoldDB" id="C5M6H6"/>
<feature type="region of interest" description="Disordered" evidence="8">
    <location>
        <begin position="52"/>
        <end position="98"/>
    </location>
</feature>
<evidence type="ECO:0000256" key="9">
    <source>
        <dbReference type="SAM" id="Phobius"/>
    </source>
</evidence>
<dbReference type="GO" id="GO:0016020">
    <property type="term" value="C:membrane"/>
    <property type="evidence" value="ECO:0007669"/>
    <property type="project" value="UniProtKB-SubCell"/>
</dbReference>
<dbReference type="eggNOG" id="ENOG502S831">
    <property type="taxonomic scope" value="Eukaryota"/>
</dbReference>
<evidence type="ECO:0000256" key="5">
    <source>
        <dbReference type="ARBA" id="ARBA00023054"/>
    </source>
</evidence>
<keyword evidence="4 9" id="KW-1133">Transmembrane helix</keyword>
<feature type="transmembrane region" description="Helical" evidence="9">
    <location>
        <begin position="289"/>
        <end position="310"/>
    </location>
</feature>
<name>C5M6H6_CANTT</name>
<dbReference type="Pfam" id="PF07798">
    <property type="entry name" value="CCDC90-like"/>
    <property type="match status" value="1"/>
</dbReference>
<comment type="subcellular location">
    <subcellularLocation>
        <location evidence="2">Membrane</location>
    </subcellularLocation>
    <subcellularLocation>
        <location evidence="1">Mitochondrion</location>
    </subcellularLocation>
</comment>
<protein>
    <submittedName>
        <fullName evidence="10">Uncharacterized protein</fullName>
    </submittedName>
</protein>
<dbReference type="EMBL" id="GG692396">
    <property type="protein sequence ID" value="EER34596.1"/>
    <property type="molecule type" value="Genomic_DNA"/>
</dbReference>
<dbReference type="OrthoDB" id="5424147at2759"/>
<dbReference type="HOGENOM" id="CLU_056763_1_0_1"/>
<proteinExistence type="predicted"/>
<dbReference type="Gene3D" id="1.20.5.340">
    <property type="match status" value="1"/>
</dbReference>
<dbReference type="InterPro" id="IPR024461">
    <property type="entry name" value="CCDC90-like"/>
</dbReference>
<dbReference type="VEuPathDB" id="FungiDB:CTRG_01457"/>
<reference evidence="10 11" key="1">
    <citation type="journal article" date="2009" name="Nature">
        <title>Evolution of pathogenicity and sexual reproduction in eight Candida genomes.</title>
        <authorList>
            <person name="Butler G."/>
            <person name="Rasmussen M.D."/>
            <person name="Lin M.F."/>
            <person name="Santos M.A."/>
            <person name="Sakthikumar S."/>
            <person name="Munro C.A."/>
            <person name="Rheinbay E."/>
            <person name="Grabherr M."/>
            <person name="Forche A."/>
            <person name="Reedy J.L."/>
            <person name="Agrafioti I."/>
            <person name="Arnaud M.B."/>
            <person name="Bates S."/>
            <person name="Brown A.J."/>
            <person name="Brunke S."/>
            <person name="Costanzo M.C."/>
            <person name="Fitzpatrick D.A."/>
            <person name="de Groot P.W."/>
            <person name="Harris D."/>
            <person name="Hoyer L.L."/>
            <person name="Hube B."/>
            <person name="Klis F.M."/>
            <person name="Kodira C."/>
            <person name="Lennard N."/>
            <person name="Logue M.E."/>
            <person name="Martin R."/>
            <person name="Neiman A.M."/>
            <person name="Nikolaou E."/>
            <person name="Quail M.A."/>
            <person name="Quinn J."/>
            <person name="Santos M.C."/>
            <person name="Schmitzberger F.F."/>
            <person name="Sherlock G."/>
            <person name="Shah P."/>
            <person name="Silverstein K.A."/>
            <person name="Skrzypek M.S."/>
            <person name="Soll D."/>
            <person name="Staggs R."/>
            <person name="Stansfield I."/>
            <person name="Stumpf M.P."/>
            <person name="Sudbery P.E."/>
            <person name="Srikantha T."/>
            <person name="Zeng Q."/>
            <person name="Berman J."/>
            <person name="Berriman M."/>
            <person name="Heitman J."/>
            <person name="Gow N.A."/>
            <person name="Lorenz M.C."/>
            <person name="Birren B.W."/>
            <person name="Kellis M."/>
            <person name="Cuomo C.A."/>
        </authorList>
    </citation>
    <scope>NUCLEOTIDE SEQUENCE [LARGE SCALE GENOMIC DNA]</scope>
    <source>
        <strain evidence="11">ATCC MYA-3404 / T1</strain>
    </source>
</reference>
<evidence type="ECO:0000256" key="8">
    <source>
        <dbReference type="SAM" id="MobiDB-lite"/>
    </source>
</evidence>
<accession>C5M6H6</accession>
<evidence type="ECO:0000256" key="7">
    <source>
        <dbReference type="ARBA" id="ARBA00023136"/>
    </source>
</evidence>
<keyword evidence="3 9" id="KW-0812">Transmembrane</keyword>
<dbReference type="RefSeq" id="XP_002547151.1">
    <property type="nucleotide sequence ID" value="XM_002547105.1"/>
</dbReference>
<feature type="region of interest" description="Disordered" evidence="8">
    <location>
        <begin position="333"/>
        <end position="353"/>
    </location>
</feature>
<evidence type="ECO:0000256" key="1">
    <source>
        <dbReference type="ARBA" id="ARBA00004173"/>
    </source>
</evidence>
<keyword evidence="6" id="KW-0496">Mitochondrion</keyword>
<evidence type="ECO:0000256" key="4">
    <source>
        <dbReference type="ARBA" id="ARBA00022989"/>
    </source>
</evidence>
<dbReference type="STRING" id="294747.C5M6H6"/>
<evidence type="ECO:0000256" key="6">
    <source>
        <dbReference type="ARBA" id="ARBA00023128"/>
    </source>
</evidence>
<keyword evidence="5" id="KW-0175">Coiled coil</keyword>
<evidence type="ECO:0000313" key="11">
    <source>
        <dbReference type="Proteomes" id="UP000002037"/>
    </source>
</evidence>
<keyword evidence="7 9" id="KW-0472">Membrane</keyword>